<dbReference type="RefSeq" id="WP_150923708.1">
    <property type="nucleotide sequence ID" value="NZ_CP044232.1"/>
</dbReference>
<accession>A0A5J6L0U3</accession>
<name>A0A5J6L0U3_9MICO</name>
<proteinExistence type="predicted"/>
<organism evidence="3 4">
    <name type="scientific">Microbacterium lushaniae</name>
    <dbReference type="NCBI Taxonomy" id="2614639"/>
    <lineage>
        <taxon>Bacteria</taxon>
        <taxon>Bacillati</taxon>
        <taxon>Actinomycetota</taxon>
        <taxon>Actinomycetes</taxon>
        <taxon>Micrococcales</taxon>
        <taxon>Microbacteriaceae</taxon>
        <taxon>Microbacterium</taxon>
    </lineage>
</organism>
<dbReference type="InterPro" id="IPR036249">
    <property type="entry name" value="Thioredoxin-like_sf"/>
</dbReference>
<protein>
    <submittedName>
        <fullName evidence="3">Thioredoxin domain-containing protein</fullName>
    </submittedName>
</protein>
<gene>
    <name evidence="3" type="ORF">F6J85_02625</name>
</gene>
<keyword evidence="1" id="KW-0812">Transmembrane</keyword>
<evidence type="ECO:0000313" key="4">
    <source>
        <dbReference type="Proteomes" id="UP000325516"/>
    </source>
</evidence>
<keyword evidence="4" id="KW-1185">Reference proteome</keyword>
<dbReference type="Pfam" id="PF13462">
    <property type="entry name" value="Thioredoxin_4"/>
    <property type="match status" value="1"/>
</dbReference>
<feature type="transmembrane region" description="Helical" evidence="1">
    <location>
        <begin position="7"/>
        <end position="30"/>
    </location>
</feature>
<evidence type="ECO:0000313" key="3">
    <source>
        <dbReference type="EMBL" id="QEW02099.1"/>
    </source>
</evidence>
<dbReference type="InterPro" id="IPR012336">
    <property type="entry name" value="Thioredoxin-like_fold"/>
</dbReference>
<dbReference type="SUPFAM" id="SSF52833">
    <property type="entry name" value="Thioredoxin-like"/>
    <property type="match status" value="1"/>
</dbReference>
<sequence>MAQRKVNWFAIGISIAVVVVLIGIGAAVWWGNALANSAGEAPDSPAVDASTGAISVGDGPDTVDTYVDFMCPACASFEQAYGPTLADLAADGTITLNIHPVSILDRASGGTEYSTRAASAAYCVAEDDPDNVLPFVQAMYANQPSEGGTGMTDDEIIAIAQGAGASDAVAECITDGTYKRFVTAMTRETPVQEGASGVATPTIAVNGEVLSNQTDLTGDPERDIVSRFN</sequence>
<dbReference type="Proteomes" id="UP000325516">
    <property type="component" value="Chromosome"/>
</dbReference>
<dbReference type="Gene3D" id="3.40.30.10">
    <property type="entry name" value="Glutaredoxin"/>
    <property type="match status" value="1"/>
</dbReference>
<dbReference type="CDD" id="cd02972">
    <property type="entry name" value="DsbA_family"/>
    <property type="match status" value="1"/>
</dbReference>
<reference evidence="4" key="1">
    <citation type="submission" date="2019-09" db="EMBL/GenBank/DDBJ databases">
        <title>Mumia zhuanghuii sp. nov. isolated from the intestinal contents of plateau pika (Ochotona curzoniae) in the Qinghai-Tibet plateau of China.</title>
        <authorList>
            <person name="Tian Z."/>
        </authorList>
    </citation>
    <scope>NUCLEOTIDE SEQUENCE [LARGE SCALE GENOMIC DNA]</scope>
    <source>
        <strain evidence="4">L-031</strain>
    </source>
</reference>
<feature type="domain" description="Thioredoxin-like fold" evidence="2">
    <location>
        <begin position="59"/>
        <end position="213"/>
    </location>
</feature>
<dbReference type="AlphaFoldDB" id="A0A5J6L0U3"/>
<dbReference type="KEGG" id="mlz:F6J85_02625"/>
<dbReference type="EMBL" id="CP044232">
    <property type="protein sequence ID" value="QEW02099.1"/>
    <property type="molecule type" value="Genomic_DNA"/>
</dbReference>
<evidence type="ECO:0000256" key="1">
    <source>
        <dbReference type="SAM" id="Phobius"/>
    </source>
</evidence>
<keyword evidence="1" id="KW-0472">Membrane</keyword>
<evidence type="ECO:0000259" key="2">
    <source>
        <dbReference type="Pfam" id="PF13462"/>
    </source>
</evidence>
<keyword evidence="1" id="KW-1133">Transmembrane helix</keyword>